<dbReference type="Proteomes" id="UP000215902">
    <property type="component" value="Unassembled WGS sequence"/>
</dbReference>
<name>A0A267H6X3_9PLAT</name>
<dbReference type="InterPro" id="IPR036179">
    <property type="entry name" value="Ig-like_dom_sf"/>
</dbReference>
<organism evidence="3 4">
    <name type="scientific">Macrostomum lignano</name>
    <dbReference type="NCBI Taxonomy" id="282301"/>
    <lineage>
        <taxon>Eukaryota</taxon>
        <taxon>Metazoa</taxon>
        <taxon>Spiralia</taxon>
        <taxon>Lophotrochozoa</taxon>
        <taxon>Platyhelminthes</taxon>
        <taxon>Rhabditophora</taxon>
        <taxon>Macrostomorpha</taxon>
        <taxon>Macrostomida</taxon>
        <taxon>Macrostomidae</taxon>
        <taxon>Macrostomum</taxon>
    </lineage>
</organism>
<evidence type="ECO:0000313" key="4">
    <source>
        <dbReference type="Proteomes" id="UP000215902"/>
    </source>
</evidence>
<evidence type="ECO:0000313" key="3">
    <source>
        <dbReference type="EMBL" id="PAA94038.1"/>
    </source>
</evidence>
<dbReference type="PROSITE" id="PS50835">
    <property type="entry name" value="IG_LIKE"/>
    <property type="match status" value="1"/>
</dbReference>
<feature type="transmembrane region" description="Helical" evidence="1">
    <location>
        <begin position="14"/>
        <end position="35"/>
    </location>
</feature>
<proteinExistence type="predicted"/>
<feature type="transmembrane region" description="Helical" evidence="1">
    <location>
        <begin position="138"/>
        <end position="166"/>
    </location>
</feature>
<dbReference type="Gene3D" id="2.60.40.10">
    <property type="entry name" value="Immunoglobulins"/>
    <property type="match status" value="1"/>
</dbReference>
<evidence type="ECO:0000256" key="1">
    <source>
        <dbReference type="SAM" id="Phobius"/>
    </source>
</evidence>
<keyword evidence="1" id="KW-0812">Transmembrane</keyword>
<gene>
    <name evidence="3" type="ORF">BOX15_Mlig006066g1</name>
</gene>
<dbReference type="InterPro" id="IPR013783">
    <property type="entry name" value="Ig-like_fold"/>
</dbReference>
<protein>
    <recommendedName>
        <fullName evidence="2">Ig-like domain-containing protein</fullName>
    </recommendedName>
</protein>
<dbReference type="InterPro" id="IPR007110">
    <property type="entry name" value="Ig-like_dom"/>
</dbReference>
<feature type="non-terminal residue" evidence="3">
    <location>
        <position position="1"/>
    </location>
</feature>
<feature type="domain" description="Ig-like" evidence="2">
    <location>
        <begin position="42"/>
        <end position="119"/>
    </location>
</feature>
<dbReference type="SUPFAM" id="SSF48726">
    <property type="entry name" value="Immunoglobulin"/>
    <property type="match status" value="1"/>
</dbReference>
<reference evidence="3 4" key="1">
    <citation type="submission" date="2017-06" db="EMBL/GenBank/DDBJ databases">
        <title>A platform for efficient transgenesis in Macrostomum lignano, a flatworm model organism for stem cell research.</title>
        <authorList>
            <person name="Berezikov E."/>
        </authorList>
    </citation>
    <scope>NUCLEOTIDE SEQUENCE [LARGE SCALE GENOMIC DNA]</scope>
    <source>
        <strain evidence="3">DV1</strain>
        <tissue evidence="3">Whole organism</tissue>
    </source>
</reference>
<accession>A0A267H6X3</accession>
<evidence type="ECO:0000259" key="2">
    <source>
        <dbReference type="PROSITE" id="PS50835"/>
    </source>
</evidence>
<keyword evidence="1" id="KW-1133">Transmembrane helix</keyword>
<dbReference type="AlphaFoldDB" id="A0A267H6X3"/>
<keyword evidence="1" id="KW-0472">Membrane</keyword>
<sequence length="176" mass="17880">FSCRSQLQKPGREMLIQTLLNLLVIFTVVVSLATAEDAAAPPALTPSAAQTSAEVGRPFTVSCSLPSAGCAANYTASSLQWLSPGGSPVGLNGRISSVNGSLVCANASLSDTGNYNCSLAVCGLSATAYVLVYEMPSYAAMLAVIYSIDGGLAVAVAVLCTLSLVLTRRSAANAIV</sequence>
<dbReference type="EMBL" id="NIVC01000017">
    <property type="protein sequence ID" value="PAA94038.1"/>
    <property type="molecule type" value="Genomic_DNA"/>
</dbReference>
<keyword evidence="4" id="KW-1185">Reference proteome</keyword>
<comment type="caution">
    <text evidence="3">The sequence shown here is derived from an EMBL/GenBank/DDBJ whole genome shotgun (WGS) entry which is preliminary data.</text>
</comment>